<organism evidence="3 4">
    <name type="scientific">Acrasis kona</name>
    <dbReference type="NCBI Taxonomy" id="1008807"/>
    <lineage>
        <taxon>Eukaryota</taxon>
        <taxon>Discoba</taxon>
        <taxon>Heterolobosea</taxon>
        <taxon>Tetramitia</taxon>
        <taxon>Eutetramitia</taxon>
        <taxon>Acrasidae</taxon>
        <taxon>Acrasis</taxon>
    </lineage>
</organism>
<gene>
    <name evidence="3" type="ORF">AKO1_014184</name>
</gene>
<feature type="region of interest" description="Disordered" evidence="1">
    <location>
        <begin position="576"/>
        <end position="724"/>
    </location>
</feature>
<evidence type="ECO:0000256" key="1">
    <source>
        <dbReference type="SAM" id="MobiDB-lite"/>
    </source>
</evidence>
<accession>A0AAW2Z0F7</accession>
<dbReference type="InterPro" id="IPR016024">
    <property type="entry name" value="ARM-type_fold"/>
</dbReference>
<feature type="compositionally biased region" description="Acidic residues" evidence="1">
    <location>
        <begin position="712"/>
        <end position="724"/>
    </location>
</feature>
<dbReference type="AlphaFoldDB" id="A0AAW2Z0F7"/>
<feature type="domain" description="WH2" evidence="2">
    <location>
        <begin position="660"/>
        <end position="677"/>
    </location>
</feature>
<dbReference type="EMBL" id="JAOPGA020000904">
    <property type="protein sequence ID" value="KAL0482890.1"/>
    <property type="molecule type" value="Genomic_DNA"/>
</dbReference>
<dbReference type="PROSITE" id="PS51082">
    <property type="entry name" value="WH2"/>
    <property type="match status" value="1"/>
</dbReference>
<feature type="compositionally biased region" description="Pro residues" evidence="1">
    <location>
        <begin position="580"/>
        <end position="657"/>
    </location>
</feature>
<dbReference type="Proteomes" id="UP001431209">
    <property type="component" value="Unassembled WGS sequence"/>
</dbReference>
<keyword evidence="4" id="KW-1185">Reference proteome</keyword>
<reference evidence="3 4" key="1">
    <citation type="submission" date="2024-03" db="EMBL/GenBank/DDBJ databases">
        <title>The Acrasis kona genome and developmental transcriptomes reveal deep origins of eukaryotic multicellular pathways.</title>
        <authorList>
            <person name="Sheikh S."/>
            <person name="Fu C.-J."/>
            <person name="Brown M.W."/>
            <person name="Baldauf S.L."/>
        </authorList>
    </citation>
    <scope>NUCLEOTIDE SEQUENCE [LARGE SCALE GENOMIC DNA]</scope>
    <source>
        <strain evidence="3 4">ATCC MYA-3509</strain>
    </source>
</reference>
<proteinExistence type="predicted"/>
<evidence type="ECO:0000313" key="3">
    <source>
        <dbReference type="EMBL" id="KAL0482890.1"/>
    </source>
</evidence>
<evidence type="ECO:0000313" key="4">
    <source>
        <dbReference type="Proteomes" id="UP001431209"/>
    </source>
</evidence>
<name>A0AAW2Z0F7_9EUKA</name>
<protein>
    <recommendedName>
        <fullName evidence="2">WH2 domain-containing protein</fullName>
    </recommendedName>
</protein>
<dbReference type="GO" id="GO:0003779">
    <property type="term" value="F:actin binding"/>
    <property type="evidence" value="ECO:0007669"/>
    <property type="project" value="InterPro"/>
</dbReference>
<dbReference type="PRINTS" id="PR01217">
    <property type="entry name" value="PRICHEXTENSN"/>
</dbReference>
<comment type="caution">
    <text evidence="3">The sequence shown here is derived from an EMBL/GenBank/DDBJ whole genome shotgun (WGS) entry which is preliminary data.</text>
</comment>
<evidence type="ECO:0000259" key="2">
    <source>
        <dbReference type="PROSITE" id="PS51082"/>
    </source>
</evidence>
<sequence length="724" mass="79578">MGRGELLPDQVDLKIFIDEICSLITRDTQHVCVAVKSLELICRDVAISRSQLKNHLDTLEVCIIHAEQIESTDARDALSVLFYSLVSENENNSNSVKSHLHKSGIMNMILTLINRYLVDDEWMVEANVTLLYHMLVNQDAISSNMTLQSPIEICETNGLLPILMHLFCTSASTLLRMKCAFVMGSLHLDVVGKFVPHVIAMVMKQDPIDAIPIYSRAHQYPEFIWNDDMKQLLKDSLQSNLNLNQIDYKLPFCVQGVYVSVYANRGESYPVSDSFIGSLLSAQPQNLSDQRDVCASLLTCLGGAGYHNTQMVSNSASHIPELLQKCYNERDSIASWSLLQCISKCTFDANCLEQISNVANVACDLFLDAIQSQPDHTDMLLDTISRACYGNVKIADYFAMHFAEKAFDMIVNATKGYTTKNKCLQLCKYLLPKNPNLANLDANGQIASASDLDVMELKKMLLQPPVTSSTLAYMNIHIDKREENLKQKKILFEDALVTTTKERDVRRSTYVNTNSHEQVVPPPVVSLPTAVEFDAPIITSTRKHSLMLPQIPSTSVAAPPVDAAVVSTSAAPTPVIVTSTPPPPPPSLKAVVPPPPVQNNLPPPPSFSAVPPAPQNIPPPPPPPQNIPPPPPPLQNMPPPPPQNMPPPPPIASPPNVAPGRDDLLLQIRRGTVLKKTDSTSSIESEKKTSQPSLENDLFAAIGGRRGAIHNEEDDSSDDSDFDD</sequence>
<dbReference type="InterPro" id="IPR003124">
    <property type="entry name" value="WH2_dom"/>
</dbReference>
<dbReference type="SUPFAM" id="SSF48371">
    <property type="entry name" value="ARM repeat"/>
    <property type="match status" value="1"/>
</dbReference>